<name>A0AAJ0CRX2_9HYPO</name>
<evidence type="ECO:0000313" key="2">
    <source>
        <dbReference type="Proteomes" id="UP001251528"/>
    </source>
</evidence>
<organism evidence="1 2">
    <name type="scientific">Conoideocrella luteorostrata</name>
    <dbReference type="NCBI Taxonomy" id="1105319"/>
    <lineage>
        <taxon>Eukaryota</taxon>
        <taxon>Fungi</taxon>
        <taxon>Dikarya</taxon>
        <taxon>Ascomycota</taxon>
        <taxon>Pezizomycotina</taxon>
        <taxon>Sordariomycetes</taxon>
        <taxon>Hypocreomycetidae</taxon>
        <taxon>Hypocreales</taxon>
        <taxon>Clavicipitaceae</taxon>
        <taxon>Conoideocrella</taxon>
    </lineage>
</organism>
<proteinExistence type="predicted"/>
<dbReference type="EMBL" id="JASWJB010000059">
    <property type="protein sequence ID" value="KAK2603663.1"/>
    <property type="molecule type" value="Genomic_DNA"/>
</dbReference>
<sequence length="257" mass="29492">MASQPLEVVSEQLLFFLGQAIWGWNKCSGCAADEECNFRLCPTQRLGELGRYFQFYKALTSTYVDDNSSTTRIFQTHEDLFQGINKLKLHPQFTRAEFCRALGDASAQTSPDPVELLNASTVAVRVFLMIDPSALHHSSDRLETGTFRVHWKEDVPFSKYLQDLFPTHSHPILSFVENDLFLDVTAELRATNLKKRLGITFQDTHDIRNHLRFDRRHNILEIYHYTAFIKEQLRATKDKVGMATPTKFIEACADTSL</sequence>
<reference evidence="1" key="1">
    <citation type="submission" date="2023-06" db="EMBL/GenBank/DDBJ databases">
        <title>Conoideocrella luteorostrata (Hypocreales: Clavicipitaceae), a potential biocontrol fungus for elongate hemlock scale in United States Christmas tree production areas.</title>
        <authorList>
            <person name="Barrett H."/>
            <person name="Lovett B."/>
            <person name="Macias A.M."/>
            <person name="Stajich J.E."/>
            <person name="Kasson M.T."/>
        </authorList>
    </citation>
    <scope>NUCLEOTIDE SEQUENCE</scope>
    <source>
        <strain evidence="1">ARSEF 14590</strain>
    </source>
</reference>
<protein>
    <submittedName>
        <fullName evidence="1">Uncharacterized protein</fullName>
    </submittedName>
</protein>
<evidence type="ECO:0000313" key="1">
    <source>
        <dbReference type="EMBL" id="KAK2603663.1"/>
    </source>
</evidence>
<dbReference type="AlphaFoldDB" id="A0AAJ0CRX2"/>
<comment type="caution">
    <text evidence="1">The sequence shown here is derived from an EMBL/GenBank/DDBJ whole genome shotgun (WGS) entry which is preliminary data.</text>
</comment>
<gene>
    <name evidence="1" type="ORF">QQS21_004136</name>
</gene>
<dbReference type="Proteomes" id="UP001251528">
    <property type="component" value="Unassembled WGS sequence"/>
</dbReference>
<accession>A0AAJ0CRX2</accession>
<keyword evidence="2" id="KW-1185">Reference proteome</keyword>